<organism evidence="11 12">
    <name type="scientific">Lysinibacter cavernae</name>
    <dbReference type="NCBI Taxonomy" id="1640652"/>
    <lineage>
        <taxon>Bacteria</taxon>
        <taxon>Bacillati</taxon>
        <taxon>Actinomycetota</taxon>
        <taxon>Actinomycetes</taxon>
        <taxon>Micrococcales</taxon>
        <taxon>Microbacteriaceae</taxon>
        <taxon>Lysinibacter</taxon>
    </lineage>
</organism>
<evidence type="ECO:0000256" key="2">
    <source>
        <dbReference type="ARBA" id="ARBA00008017"/>
    </source>
</evidence>
<dbReference type="Pfam" id="PF21088">
    <property type="entry name" value="MS_channel_1st"/>
    <property type="match status" value="1"/>
</dbReference>
<dbReference type="InterPro" id="IPR006685">
    <property type="entry name" value="MscS_channel_2nd"/>
</dbReference>
<keyword evidence="12" id="KW-1185">Reference proteome</keyword>
<evidence type="ECO:0000256" key="1">
    <source>
        <dbReference type="ARBA" id="ARBA00004651"/>
    </source>
</evidence>
<dbReference type="RefSeq" id="WP_341777859.1">
    <property type="nucleotide sequence ID" value="NZ_JAAMOX010000001.1"/>
</dbReference>
<dbReference type="InterPro" id="IPR011066">
    <property type="entry name" value="MscS_channel_C_sf"/>
</dbReference>
<accession>A0A7X5QZS4</accession>
<feature type="transmembrane region" description="Helical" evidence="8">
    <location>
        <begin position="27"/>
        <end position="47"/>
    </location>
</feature>
<evidence type="ECO:0000256" key="4">
    <source>
        <dbReference type="ARBA" id="ARBA00022692"/>
    </source>
</evidence>
<gene>
    <name evidence="11" type="ORF">FHX76_000907</name>
</gene>
<evidence type="ECO:0000256" key="6">
    <source>
        <dbReference type="ARBA" id="ARBA00023136"/>
    </source>
</evidence>
<dbReference type="GO" id="GO:0008381">
    <property type="term" value="F:mechanosensitive monoatomic ion channel activity"/>
    <property type="evidence" value="ECO:0007669"/>
    <property type="project" value="InterPro"/>
</dbReference>
<reference evidence="11 12" key="1">
    <citation type="submission" date="2020-02" db="EMBL/GenBank/DDBJ databases">
        <title>Sequencing the genomes of 1000 actinobacteria strains.</title>
        <authorList>
            <person name="Klenk H.-P."/>
        </authorList>
    </citation>
    <scope>NUCLEOTIDE SEQUENCE [LARGE SCALE GENOMIC DNA]</scope>
    <source>
        <strain evidence="11 12">DSM 27960</strain>
    </source>
</reference>
<dbReference type="Gene3D" id="2.30.30.60">
    <property type="match status" value="1"/>
</dbReference>
<evidence type="ECO:0000259" key="9">
    <source>
        <dbReference type="Pfam" id="PF00924"/>
    </source>
</evidence>
<evidence type="ECO:0000313" key="12">
    <source>
        <dbReference type="Proteomes" id="UP000541033"/>
    </source>
</evidence>
<feature type="transmembrane region" description="Helical" evidence="8">
    <location>
        <begin position="97"/>
        <end position="115"/>
    </location>
</feature>
<dbReference type="SUPFAM" id="SSF82689">
    <property type="entry name" value="Mechanosensitive channel protein MscS (YggB), C-terminal domain"/>
    <property type="match status" value="1"/>
</dbReference>
<name>A0A7X5QZS4_9MICO</name>
<comment type="subcellular location">
    <subcellularLocation>
        <location evidence="1">Cell membrane</location>
        <topology evidence="1">Multi-pass membrane protein</topology>
    </subcellularLocation>
</comment>
<dbReference type="SUPFAM" id="SSF50182">
    <property type="entry name" value="Sm-like ribonucleoproteins"/>
    <property type="match status" value="1"/>
</dbReference>
<evidence type="ECO:0000256" key="7">
    <source>
        <dbReference type="SAM" id="MobiDB-lite"/>
    </source>
</evidence>
<dbReference type="Gene3D" id="3.30.70.100">
    <property type="match status" value="1"/>
</dbReference>
<protein>
    <submittedName>
        <fullName evidence="11">Small conductance mechanosensitive channel</fullName>
    </submittedName>
</protein>
<dbReference type="GO" id="GO:0005886">
    <property type="term" value="C:plasma membrane"/>
    <property type="evidence" value="ECO:0007669"/>
    <property type="project" value="UniProtKB-SubCell"/>
</dbReference>
<keyword evidence="4 8" id="KW-0812">Transmembrane</keyword>
<dbReference type="PANTHER" id="PTHR30460:SF0">
    <property type="entry name" value="MODERATE CONDUCTANCE MECHANOSENSITIVE CHANNEL YBIO"/>
    <property type="match status" value="1"/>
</dbReference>
<dbReference type="InterPro" id="IPR010920">
    <property type="entry name" value="LSM_dom_sf"/>
</dbReference>
<comment type="similarity">
    <text evidence="2">Belongs to the MscS (TC 1.A.23) family.</text>
</comment>
<evidence type="ECO:0000259" key="10">
    <source>
        <dbReference type="Pfam" id="PF21088"/>
    </source>
</evidence>
<keyword evidence="3" id="KW-1003">Cell membrane</keyword>
<feature type="region of interest" description="Disordered" evidence="7">
    <location>
        <begin position="306"/>
        <end position="337"/>
    </location>
</feature>
<dbReference type="FunFam" id="2.30.30.60:FF:000001">
    <property type="entry name" value="MscS Mechanosensitive ion channel"/>
    <property type="match status" value="1"/>
</dbReference>
<feature type="transmembrane region" description="Helical" evidence="8">
    <location>
        <begin position="121"/>
        <end position="141"/>
    </location>
</feature>
<sequence length="337" mass="36481">MDEPVEEPVTEVANTMWQEFLNFLQTYQVPISVVIIIVVAVVLRFVLIKSVQKVVTQIVTGAKKSQNVDDTQAIIGSPLLAARLVQRTRTLGSVSNNLITITISAVALVMILGQFGVNLTAVLASAGIVAAGLAFGAQNIVKDVLNGIFMVFEDQLGVGDEVEIGEVSGRVEAVGIRITQVRDVHGTLWFIRNGEIARVGNRSHDWSRAILDLAVAGDADIELAKEVIQSTAETVVRQPRIAARVLEQPAVWGLEYVNGDQVIIRLVVKTRSGSQWEISRVLREALKLNLDQAGITLSSTAPVAVSFSGVDGPPPTPRKPNDYRQGPPKSGRRRNTQ</sequence>
<keyword evidence="5 8" id="KW-1133">Transmembrane helix</keyword>
<dbReference type="Proteomes" id="UP000541033">
    <property type="component" value="Unassembled WGS sequence"/>
</dbReference>
<evidence type="ECO:0000313" key="11">
    <source>
        <dbReference type="EMBL" id="NIH53039.1"/>
    </source>
</evidence>
<dbReference type="InterPro" id="IPR023408">
    <property type="entry name" value="MscS_beta-dom_sf"/>
</dbReference>
<comment type="caution">
    <text evidence="11">The sequence shown here is derived from an EMBL/GenBank/DDBJ whole genome shotgun (WGS) entry which is preliminary data.</text>
</comment>
<dbReference type="PANTHER" id="PTHR30460">
    <property type="entry name" value="MODERATE CONDUCTANCE MECHANOSENSITIVE CHANNEL YBIO"/>
    <property type="match status" value="1"/>
</dbReference>
<feature type="domain" description="Mechanosensitive ion channel MscS" evidence="9">
    <location>
        <begin position="139"/>
        <end position="201"/>
    </location>
</feature>
<evidence type="ECO:0000256" key="5">
    <source>
        <dbReference type="ARBA" id="ARBA00022989"/>
    </source>
</evidence>
<dbReference type="InterPro" id="IPR045276">
    <property type="entry name" value="YbiO_bact"/>
</dbReference>
<keyword evidence="6 8" id="KW-0472">Membrane</keyword>
<evidence type="ECO:0000256" key="3">
    <source>
        <dbReference type="ARBA" id="ARBA00022475"/>
    </source>
</evidence>
<dbReference type="InterPro" id="IPR011014">
    <property type="entry name" value="MscS_channel_TM-2"/>
</dbReference>
<dbReference type="Pfam" id="PF00924">
    <property type="entry name" value="MS_channel_2nd"/>
    <property type="match status" value="1"/>
</dbReference>
<dbReference type="AlphaFoldDB" id="A0A7X5QZS4"/>
<feature type="domain" description="Mechanosensitive ion channel transmembrane helices 2/3" evidence="10">
    <location>
        <begin position="97"/>
        <end position="138"/>
    </location>
</feature>
<dbReference type="SUPFAM" id="SSF82861">
    <property type="entry name" value="Mechanosensitive channel protein MscS (YggB), transmembrane region"/>
    <property type="match status" value="1"/>
</dbReference>
<proteinExistence type="inferred from homology"/>
<dbReference type="EMBL" id="JAAMOX010000001">
    <property type="protein sequence ID" value="NIH53039.1"/>
    <property type="molecule type" value="Genomic_DNA"/>
</dbReference>
<evidence type="ECO:0000256" key="8">
    <source>
        <dbReference type="SAM" id="Phobius"/>
    </source>
</evidence>
<dbReference type="Gene3D" id="1.10.287.1260">
    <property type="match status" value="1"/>
</dbReference>
<dbReference type="InterPro" id="IPR049142">
    <property type="entry name" value="MS_channel_1st"/>
</dbReference>